<organism evidence="7">
    <name type="scientific">Caldilineaceae bacterium SB0664_bin_27</name>
    <dbReference type="NCBI Taxonomy" id="2605260"/>
    <lineage>
        <taxon>Bacteria</taxon>
        <taxon>Bacillati</taxon>
        <taxon>Chloroflexota</taxon>
        <taxon>Caldilineae</taxon>
        <taxon>Caldilineales</taxon>
        <taxon>Caldilineaceae</taxon>
    </lineage>
</organism>
<comment type="similarity">
    <text evidence="1">Belongs to the UDPGP type 2 family.</text>
</comment>
<dbReference type="InterPro" id="IPR029044">
    <property type="entry name" value="Nucleotide-diphossugar_trans"/>
</dbReference>
<comment type="catalytic activity">
    <reaction evidence="5">
        <text>alpha-D-glucose 1-phosphate + UTP + H(+) = UDP-alpha-D-glucose + diphosphate</text>
        <dbReference type="Rhea" id="RHEA:19889"/>
        <dbReference type="ChEBI" id="CHEBI:15378"/>
        <dbReference type="ChEBI" id="CHEBI:33019"/>
        <dbReference type="ChEBI" id="CHEBI:46398"/>
        <dbReference type="ChEBI" id="CHEBI:58601"/>
        <dbReference type="ChEBI" id="CHEBI:58885"/>
        <dbReference type="EC" id="2.7.7.9"/>
    </reaction>
</comment>
<name>A0A6B0YSA9_9CHLR</name>
<feature type="domain" description="Nucleotidyl transferase" evidence="6">
    <location>
        <begin position="30"/>
        <end position="187"/>
    </location>
</feature>
<dbReference type="InterPro" id="IPR005835">
    <property type="entry name" value="NTP_transferase_dom"/>
</dbReference>
<dbReference type="Pfam" id="PF00483">
    <property type="entry name" value="NTP_transferase"/>
    <property type="match status" value="1"/>
</dbReference>
<evidence type="ECO:0000256" key="2">
    <source>
        <dbReference type="ARBA" id="ARBA00012415"/>
    </source>
</evidence>
<dbReference type="GO" id="GO:0003983">
    <property type="term" value="F:UTP:glucose-1-phosphate uridylyltransferase activity"/>
    <property type="evidence" value="ECO:0007669"/>
    <property type="project" value="UniProtKB-EC"/>
</dbReference>
<gene>
    <name evidence="7" type="ORF">F4Y42_11135</name>
</gene>
<comment type="caution">
    <text evidence="7">The sequence shown here is derived from an EMBL/GenBank/DDBJ whole genome shotgun (WGS) entry which is preliminary data.</text>
</comment>
<dbReference type="PANTHER" id="PTHR43197:SF1">
    <property type="entry name" value="UTP--GLUCOSE-1-PHOSPHATE URIDYLYLTRANSFERASE"/>
    <property type="match status" value="1"/>
</dbReference>
<evidence type="ECO:0000313" key="7">
    <source>
        <dbReference type="EMBL" id="MXY93986.1"/>
    </source>
</evidence>
<dbReference type="PANTHER" id="PTHR43197">
    <property type="entry name" value="UTP--GLUCOSE-1-PHOSPHATE URIDYLYLTRANSFERASE"/>
    <property type="match status" value="1"/>
</dbReference>
<evidence type="ECO:0000256" key="1">
    <source>
        <dbReference type="ARBA" id="ARBA00006890"/>
    </source>
</evidence>
<proteinExistence type="inferred from homology"/>
<dbReference type="EMBL" id="VXRG01000093">
    <property type="protein sequence ID" value="MXY93986.1"/>
    <property type="molecule type" value="Genomic_DNA"/>
</dbReference>
<dbReference type="GO" id="GO:0006011">
    <property type="term" value="P:UDP-alpha-D-glucose metabolic process"/>
    <property type="evidence" value="ECO:0007669"/>
    <property type="project" value="InterPro"/>
</dbReference>
<keyword evidence="4 7" id="KW-0548">Nucleotidyltransferase</keyword>
<evidence type="ECO:0000256" key="5">
    <source>
        <dbReference type="ARBA" id="ARBA00048128"/>
    </source>
</evidence>
<protein>
    <recommendedName>
        <fullName evidence="2">UTP--glucose-1-phosphate uridylyltransferase</fullName>
        <ecNumber evidence="2">2.7.7.9</ecNumber>
    </recommendedName>
</protein>
<reference evidence="7" key="1">
    <citation type="submission" date="2019-09" db="EMBL/GenBank/DDBJ databases">
        <title>Characterisation of the sponge microbiome using genome-centric metagenomics.</title>
        <authorList>
            <person name="Engelberts J.P."/>
            <person name="Robbins S.J."/>
            <person name="De Goeij J.M."/>
            <person name="Aranda M."/>
            <person name="Bell S.C."/>
            <person name="Webster N.S."/>
        </authorList>
    </citation>
    <scope>NUCLEOTIDE SEQUENCE</scope>
    <source>
        <strain evidence="7">SB0664_bin_27</strain>
    </source>
</reference>
<dbReference type="EC" id="2.7.7.9" evidence="2"/>
<dbReference type="Gene3D" id="3.90.550.10">
    <property type="entry name" value="Spore Coat Polysaccharide Biosynthesis Protein SpsA, Chain A"/>
    <property type="match status" value="1"/>
</dbReference>
<keyword evidence="3 7" id="KW-0808">Transferase</keyword>
<evidence type="ECO:0000256" key="3">
    <source>
        <dbReference type="ARBA" id="ARBA00022679"/>
    </source>
</evidence>
<dbReference type="InterPro" id="IPR005771">
    <property type="entry name" value="GalU_uridylyltTrfase_bac/arc"/>
</dbReference>
<accession>A0A6B0YSA9</accession>
<sequence>MEITKAVITAARRTQRSLPLQTIIDSDGVEKSVLRILVEEVIDAGVDEICVIVYPGDETAYAATVGEHAGRLHFVRQEAQLGYAHAVYCARNFVGSDSFLHLVGDHLYVRPNGGRCAARVVEAARLHNSSVSAVQATRETLLPYFGAVGGHRLPGRTGLYQVETVVEKPTPTEAEQRLVASGLRAGHYLCFFGIHVLTATVMELIGGLLSATDEGGADGGPGAGLSLSAALNLLAQREQYLALEQRGMRLDIGVKYGLLTAQIALALNGQDRDEMLSRLLDLLMTRSMQEGEEPI</sequence>
<dbReference type="AlphaFoldDB" id="A0A6B0YSA9"/>
<dbReference type="SUPFAM" id="SSF53448">
    <property type="entry name" value="Nucleotide-diphospho-sugar transferases"/>
    <property type="match status" value="1"/>
</dbReference>
<evidence type="ECO:0000259" key="6">
    <source>
        <dbReference type="Pfam" id="PF00483"/>
    </source>
</evidence>
<evidence type="ECO:0000256" key="4">
    <source>
        <dbReference type="ARBA" id="ARBA00022695"/>
    </source>
</evidence>